<sequence>MPLAERKGMPGLLGNFHAVPLPDGRGVITDARMFLQVEGDSIIEREGELAFAVVHP</sequence>
<comment type="caution">
    <text evidence="1">The sequence shown here is derived from an EMBL/GenBank/DDBJ whole genome shotgun (WGS) entry which is preliminary data.</text>
</comment>
<evidence type="ECO:0000313" key="1">
    <source>
        <dbReference type="EMBL" id="MPN10918.1"/>
    </source>
</evidence>
<gene>
    <name evidence="1" type="ORF">SDC9_158215</name>
</gene>
<protein>
    <submittedName>
        <fullName evidence="1">Uncharacterized protein</fullName>
    </submittedName>
</protein>
<accession>A0A645F971</accession>
<dbReference type="AlphaFoldDB" id="A0A645F971"/>
<proteinExistence type="predicted"/>
<dbReference type="EMBL" id="VSSQ01057108">
    <property type="protein sequence ID" value="MPN10918.1"/>
    <property type="molecule type" value="Genomic_DNA"/>
</dbReference>
<organism evidence="1">
    <name type="scientific">bioreactor metagenome</name>
    <dbReference type="NCBI Taxonomy" id="1076179"/>
    <lineage>
        <taxon>unclassified sequences</taxon>
        <taxon>metagenomes</taxon>
        <taxon>ecological metagenomes</taxon>
    </lineage>
</organism>
<reference evidence="1" key="1">
    <citation type="submission" date="2019-08" db="EMBL/GenBank/DDBJ databases">
        <authorList>
            <person name="Kucharzyk K."/>
            <person name="Murdoch R.W."/>
            <person name="Higgins S."/>
            <person name="Loffler F."/>
        </authorList>
    </citation>
    <scope>NUCLEOTIDE SEQUENCE</scope>
</reference>
<name>A0A645F971_9ZZZZ</name>